<dbReference type="EMBL" id="JAWWNJ010000069">
    <property type="protein sequence ID" value="KAK7008064.1"/>
    <property type="molecule type" value="Genomic_DNA"/>
</dbReference>
<evidence type="ECO:0008006" key="4">
    <source>
        <dbReference type="Google" id="ProtNLM"/>
    </source>
</evidence>
<protein>
    <recommendedName>
        <fullName evidence="4">Protein TSSC4</fullName>
    </recommendedName>
</protein>
<keyword evidence="3" id="KW-1185">Reference proteome</keyword>
<feature type="compositionally biased region" description="Acidic residues" evidence="1">
    <location>
        <begin position="88"/>
        <end position="99"/>
    </location>
</feature>
<accession>A0AAW0AFM4</accession>
<evidence type="ECO:0000256" key="1">
    <source>
        <dbReference type="SAM" id="MobiDB-lite"/>
    </source>
</evidence>
<feature type="region of interest" description="Disordered" evidence="1">
    <location>
        <begin position="55"/>
        <end position="114"/>
    </location>
</feature>
<feature type="compositionally biased region" description="Polar residues" evidence="1">
    <location>
        <begin position="241"/>
        <end position="252"/>
    </location>
</feature>
<dbReference type="AlphaFoldDB" id="A0AAW0AFM4"/>
<comment type="caution">
    <text evidence="2">The sequence shown here is derived from an EMBL/GenBank/DDBJ whole genome shotgun (WGS) entry which is preliminary data.</text>
</comment>
<dbReference type="Proteomes" id="UP001362999">
    <property type="component" value="Unassembled WGS sequence"/>
</dbReference>
<evidence type="ECO:0000313" key="3">
    <source>
        <dbReference type="Proteomes" id="UP001362999"/>
    </source>
</evidence>
<feature type="compositionally biased region" description="Basic and acidic residues" evidence="1">
    <location>
        <begin position="131"/>
        <end position="153"/>
    </location>
</feature>
<evidence type="ECO:0000313" key="2">
    <source>
        <dbReference type="EMBL" id="KAK7008064.1"/>
    </source>
</evidence>
<reference evidence="2 3" key="1">
    <citation type="journal article" date="2024" name="J Genomics">
        <title>Draft genome sequencing and assembly of Favolaschia claudopus CIRM-BRFM 2984 isolated from oak limbs.</title>
        <authorList>
            <person name="Navarro D."/>
            <person name="Drula E."/>
            <person name="Chaduli D."/>
            <person name="Cazenave R."/>
            <person name="Ahrendt S."/>
            <person name="Wang J."/>
            <person name="Lipzen A."/>
            <person name="Daum C."/>
            <person name="Barry K."/>
            <person name="Grigoriev I.V."/>
            <person name="Favel A."/>
            <person name="Rosso M.N."/>
            <person name="Martin F."/>
        </authorList>
    </citation>
    <scope>NUCLEOTIDE SEQUENCE [LARGE SCALE GENOMIC DNA]</scope>
    <source>
        <strain evidence="2 3">CIRM-BRFM 2984</strain>
    </source>
</reference>
<name>A0AAW0AFM4_9AGAR</name>
<proteinExistence type="predicted"/>
<organism evidence="2 3">
    <name type="scientific">Favolaschia claudopus</name>
    <dbReference type="NCBI Taxonomy" id="2862362"/>
    <lineage>
        <taxon>Eukaryota</taxon>
        <taxon>Fungi</taxon>
        <taxon>Dikarya</taxon>
        <taxon>Basidiomycota</taxon>
        <taxon>Agaricomycotina</taxon>
        <taxon>Agaricomycetes</taxon>
        <taxon>Agaricomycetidae</taxon>
        <taxon>Agaricales</taxon>
        <taxon>Marasmiineae</taxon>
        <taxon>Mycenaceae</taxon>
        <taxon>Favolaschia</taxon>
    </lineage>
</organism>
<sequence>MEDVSDSSDVWGIRDVQMPPVQAQEVSDPQFPGPSSFYVPSLDELNEELERFLPSTYLKRKGDTLDSPTKKLRPSPASPTAPRISDGFDGDSDSEEDSDPPPSKSAGKQRSSLSVEIDACIKSILDRLADEGQQREASQAKHAESVARAKLDGSFDPLDDDDAFYQPSEASNWHDLSEGLDELFKLMDLDMNTKSTRVSHHVGSDDDASNSHLGSSTGHRAHTPKASSSIVGDREQDARLSANTKPYLNSDATPPAGSVLSRPENDAEMLGHADLFDYDERDRTENRCPCLKCHPIPGLKFDPNDPDLMPQQEVHRLFAQSLFANPSDSDSLDSSDG</sequence>
<feature type="region of interest" description="Disordered" evidence="1">
    <location>
        <begin position="195"/>
        <end position="266"/>
    </location>
</feature>
<gene>
    <name evidence="2" type="ORF">R3P38DRAFT_3027252</name>
</gene>
<feature type="region of interest" description="Disordered" evidence="1">
    <location>
        <begin position="131"/>
        <end position="170"/>
    </location>
</feature>
<feature type="region of interest" description="Disordered" evidence="1">
    <location>
        <begin position="1"/>
        <end position="40"/>
    </location>
</feature>